<dbReference type="PANTHER" id="PTHR14340:SF2">
    <property type="entry name" value="MICROFIBRILLAR-ASSOCIATED PROTEIN 3-LIKE"/>
    <property type="match status" value="1"/>
</dbReference>
<gene>
    <name evidence="5" type="ORF">RIMI_LOCUS7198075</name>
</gene>
<comment type="caution">
    <text evidence="5">The sequence shown here is derived from an EMBL/GenBank/DDBJ whole genome shotgun (WGS) entry which is preliminary data.</text>
</comment>
<feature type="compositionally biased region" description="Low complexity" evidence="2">
    <location>
        <begin position="301"/>
        <end position="316"/>
    </location>
</feature>
<proteinExistence type="predicted"/>
<keyword evidence="3" id="KW-0472">Membrane</keyword>
<dbReference type="Pfam" id="PF24626">
    <property type="entry name" value="SH3_Tf2-1"/>
    <property type="match status" value="1"/>
</dbReference>
<dbReference type="InterPro" id="IPR036179">
    <property type="entry name" value="Ig-like_dom_sf"/>
</dbReference>
<evidence type="ECO:0000256" key="1">
    <source>
        <dbReference type="ARBA" id="ARBA00023319"/>
    </source>
</evidence>
<dbReference type="Gene3D" id="2.60.40.10">
    <property type="entry name" value="Immunoglobulins"/>
    <property type="match status" value="1"/>
</dbReference>
<reference evidence="5" key="1">
    <citation type="submission" date="2023-07" db="EMBL/GenBank/DDBJ databases">
        <authorList>
            <person name="Stuckert A."/>
        </authorList>
    </citation>
    <scope>NUCLEOTIDE SEQUENCE</scope>
</reference>
<evidence type="ECO:0000256" key="2">
    <source>
        <dbReference type="SAM" id="MobiDB-lite"/>
    </source>
</evidence>
<evidence type="ECO:0000313" key="6">
    <source>
        <dbReference type="Proteomes" id="UP001176940"/>
    </source>
</evidence>
<evidence type="ECO:0000259" key="4">
    <source>
        <dbReference type="PROSITE" id="PS50835"/>
    </source>
</evidence>
<keyword evidence="3" id="KW-1133">Transmembrane helix</keyword>
<dbReference type="PROSITE" id="PS50835">
    <property type="entry name" value="IG_LIKE"/>
    <property type="match status" value="1"/>
</dbReference>
<dbReference type="Pfam" id="PF07679">
    <property type="entry name" value="I-set"/>
    <property type="match status" value="1"/>
</dbReference>
<dbReference type="SUPFAM" id="SSF48726">
    <property type="entry name" value="Immunoglobulin"/>
    <property type="match status" value="1"/>
</dbReference>
<dbReference type="InterPro" id="IPR056924">
    <property type="entry name" value="SH3_Tf2-1"/>
</dbReference>
<dbReference type="InterPro" id="IPR007110">
    <property type="entry name" value="Ig-like_dom"/>
</dbReference>
<keyword evidence="3" id="KW-0812">Transmembrane</keyword>
<evidence type="ECO:0000256" key="3">
    <source>
        <dbReference type="SAM" id="Phobius"/>
    </source>
</evidence>
<name>A0ABN9LAQ8_9NEOB</name>
<dbReference type="Proteomes" id="UP001176940">
    <property type="component" value="Unassembled WGS sequence"/>
</dbReference>
<dbReference type="InterPro" id="IPR013098">
    <property type="entry name" value="Ig_I-set"/>
</dbReference>
<accession>A0ABN9LAQ8</accession>
<dbReference type="EMBL" id="CAUEEQ010013467">
    <property type="protein sequence ID" value="CAJ0937454.1"/>
    <property type="molecule type" value="Genomic_DNA"/>
</dbReference>
<protein>
    <recommendedName>
        <fullName evidence="4">Ig-like domain-containing protein</fullName>
    </recommendedName>
</protein>
<sequence length="648" mass="71589">MVVDDEEKANILNTFFSTVFTVENEMLGEIPRNNENPILRVTNLTQEEVRNRLNKIKIDKSPGPDGIHPRVLRELSNVIDKPLFLIFSDSIATGSVPQDWRIANVVPIFKKGSKSEPGNYRPVSSPKFKPRFIGPYRILEILNPVSFRLDLPASFAIHNVFHRSLLRKYESSLQICYGQEDNSWVFASDVNAADLVRAFHLAHPDRPGGSANICGGLPILWGSALRQGPVPAWKNRQRLCVGVRVLDAPSAGPPGLCVRAGVGQHGQRAGFPSMAATPPSPLCRRPEDALMSKNFTMEVGQQEQQQQPPSQQQQQQMELSPDALPSHQHTRSSRSSGRNSSPVRQDSSASRRDASRASVQPPKSVPLIVGGDGKLWFLDSGLLNITSVTFEDRGKYTCVATNSHGTVNNTVTLRVIFTSGDMGIYYMIVCLVAFTIVMVLNITRLCMMSSHLKKTEKAINDFFRTEGPEKLQKAFEIAKRIPIITSAKTLELAKVTQFKTMEFARYIEELARSVPLPPLIMNCRTIMEEIMEVVGLEEQGHAFIRHAAVGQELCDVDEVFTIPNALQRSDSPTADSDASSLHENPQQIAITVSVHPLAKRPCLDTDSQDSVQSCVKEDTTSKSCTDSSEPSAPPADHTTACVIYESHV</sequence>
<keyword evidence="6" id="KW-1185">Reference proteome</keyword>
<keyword evidence="1" id="KW-0393">Immunoglobulin domain</keyword>
<dbReference type="InterPro" id="IPR013783">
    <property type="entry name" value="Ig-like_fold"/>
</dbReference>
<organism evidence="5 6">
    <name type="scientific">Ranitomeya imitator</name>
    <name type="common">mimic poison frog</name>
    <dbReference type="NCBI Taxonomy" id="111125"/>
    <lineage>
        <taxon>Eukaryota</taxon>
        <taxon>Metazoa</taxon>
        <taxon>Chordata</taxon>
        <taxon>Craniata</taxon>
        <taxon>Vertebrata</taxon>
        <taxon>Euteleostomi</taxon>
        <taxon>Amphibia</taxon>
        <taxon>Batrachia</taxon>
        <taxon>Anura</taxon>
        <taxon>Neobatrachia</taxon>
        <taxon>Hyloidea</taxon>
        <taxon>Dendrobatidae</taxon>
        <taxon>Dendrobatinae</taxon>
        <taxon>Ranitomeya</taxon>
    </lineage>
</organism>
<evidence type="ECO:0000313" key="5">
    <source>
        <dbReference type="EMBL" id="CAJ0937454.1"/>
    </source>
</evidence>
<feature type="domain" description="Ig-like" evidence="4">
    <location>
        <begin position="376"/>
        <end position="414"/>
    </location>
</feature>
<dbReference type="PANTHER" id="PTHR14340">
    <property type="entry name" value="MICROFIBRIL-ASSOCIATED GLYCOPROTEIN 3"/>
    <property type="match status" value="1"/>
</dbReference>
<dbReference type="SMART" id="SM00409">
    <property type="entry name" value="IG"/>
    <property type="match status" value="1"/>
</dbReference>
<feature type="region of interest" description="Disordered" evidence="2">
    <location>
        <begin position="603"/>
        <end position="640"/>
    </location>
</feature>
<dbReference type="InterPro" id="IPR003599">
    <property type="entry name" value="Ig_sub"/>
</dbReference>
<feature type="region of interest" description="Disordered" evidence="2">
    <location>
        <begin position="298"/>
        <end position="365"/>
    </location>
</feature>
<feature type="transmembrane region" description="Helical" evidence="3">
    <location>
        <begin position="424"/>
        <end position="447"/>
    </location>
</feature>
<feature type="region of interest" description="Disordered" evidence="2">
    <location>
        <begin position="267"/>
        <end position="286"/>
    </location>
</feature>
<feature type="compositionally biased region" description="Polar residues" evidence="2">
    <location>
        <begin position="621"/>
        <end position="630"/>
    </location>
</feature>